<keyword evidence="3" id="KW-0804">Transcription</keyword>
<dbReference type="GO" id="GO:0003677">
    <property type="term" value="F:DNA binding"/>
    <property type="evidence" value="ECO:0007669"/>
    <property type="project" value="UniProtKB-KW"/>
</dbReference>
<dbReference type="AlphaFoldDB" id="A0A6G8PWA0"/>
<dbReference type="Gene3D" id="1.10.10.10">
    <property type="entry name" value="Winged helix-like DNA-binding domain superfamily/Winged helix DNA-binding domain"/>
    <property type="match status" value="1"/>
</dbReference>
<dbReference type="InterPro" id="IPR011663">
    <property type="entry name" value="UTRA"/>
</dbReference>
<evidence type="ECO:0000313" key="7">
    <source>
        <dbReference type="Proteomes" id="UP000502706"/>
    </source>
</evidence>
<dbReference type="PRINTS" id="PR00035">
    <property type="entry name" value="HTHGNTR"/>
</dbReference>
<reference evidence="6 7" key="1">
    <citation type="submission" date="2019-10" db="EMBL/GenBank/DDBJ databases">
        <title>Rubrobacter sp nov SCSIO 52915 isolated from a deep-sea sediment in the South China Sea.</title>
        <authorList>
            <person name="Chen R.W."/>
        </authorList>
    </citation>
    <scope>NUCLEOTIDE SEQUENCE [LARGE SCALE GENOMIC DNA]</scope>
    <source>
        <strain evidence="6 7">SCSIO 52915</strain>
    </source>
</reference>
<dbReference type="InterPro" id="IPR050679">
    <property type="entry name" value="Bact_HTH_transcr_reg"/>
</dbReference>
<evidence type="ECO:0000256" key="1">
    <source>
        <dbReference type="ARBA" id="ARBA00023015"/>
    </source>
</evidence>
<evidence type="ECO:0000256" key="4">
    <source>
        <dbReference type="SAM" id="MobiDB-lite"/>
    </source>
</evidence>
<dbReference type="Pfam" id="PF00392">
    <property type="entry name" value="GntR"/>
    <property type="match status" value="1"/>
</dbReference>
<dbReference type="InterPro" id="IPR028978">
    <property type="entry name" value="Chorismate_lyase_/UTRA_dom_sf"/>
</dbReference>
<keyword evidence="7" id="KW-1185">Reference proteome</keyword>
<dbReference type="Pfam" id="PF07702">
    <property type="entry name" value="UTRA"/>
    <property type="match status" value="1"/>
</dbReference>
<dbReference type="SUPFAM" id="SSF64288">
    <property type="entry name" value="Chorismate lyase-like"/>
    <property type="match status" value="1"/>
</dbReference>
<accession>A0A6G8PWA0</accession>
<feature type="domain" description="HTH gntR-type" evidence="5">
    <location>
        <begin position="31"/>
        <end position="99"/>
    </location>
</feature>
<dbReference type="SUPFAM" id="SSF46785">
    <property type="entry name" value="Winged helix' DNA-binding domain"/>
    <property type="match status" value="1"/>
</dbReference>
<dbReference type="SMART" id="SM00866">
    <property type="entry name" value="UTRA"/>
    <property type="match status" value="1"/>
</dbReference>
<proteinExistence type="predicted"/>
<dbReference type="Proteomes" id="UP000502706">
    <property type="component" value="Chromosome"/>
</dbReference>
<name>A0A6G8PWA0_9ACTN</name>
<dbReference type="PANTHER" id="PTHR44846:SF17">
    <property type="entry name" value="GNTR-FAMILY TRANSCRIPTIONAL REGULATOR"/>
    <property type="match status" value="1"/>
</dbReference>
<evidence type="ECO:0000256" key="3">
    <source>
        <dbReference type="ARBA" id="ARBA00023163"/>
    </source>
</evidence>
<dbReference type="SMART" id="SM00345">
    <property type="entry name" value="HTH_GNTR"/>
    <property type="match status" value="1"/>
</dbReference>
<dbReference type="GO" id="GO:0003700">
    <property type="term" value="F:DNA-binding transcription factor activity"/>
    <property type="evidence" value="ECO:0007669"/>
    <property type="project" value="InterPro"/>
</dbReference>
<dbReference type="PANTHER" id="PTHR44846">
    <property type="entry name" value="MANNOSYL-D-GLYCERATE TRANSPORT/METABOLISM SYSTEM REPRESSOR MNGR-RELATED"/>
    <property type="match status" value="1"/>
</dbReference>
<evidence type="ECO:0000259" key="5">
    <source>
        <dbReference type="PROSITE" id="PS50949"/>
    </source>
</evidence>
<feature type="region of interest" description="Disordered" evidence="4">
    <location>
        <begin position="1"/>
        <end position="24"/>
    </location>
</feature>
<dbReference type="RefSeq" id="WP_166396162.1">
    <property type="nucleotide sequence ID" value="NZ_CP045121.1"/>
</dbReference>
<dbReference type="PROSITE" id="PS50949">
    <property type="entry name" value="HTH_GNTR"/>
    <property type="match status" value="1"/>
</dbReference>
<gene>
    <name evidence="6" type="ORF">GBA65_08060</name>
</gene>
<dbReference type="KEGG" id="rmar:GBA65_08060"/>
<dbReference type="InterPro" id="IPR036390">
    <property type="entry name" value="WH_DNA-bd_sf"/>
</dbReference>
<sequence length="268" mass="29276">MEPKRSKEASGGSGRPRGRVFAFPPSPQRGVALYLQVADQLRGRIDSGELAPGDQLPPEVELADGFGVSRHTVRQALRHLRDRGYLASRQGKGSTVRDRKRGLQVNPVIGSINDLVQFASETVLKPVSVVEEPAGAEVAELLDLEPERSRVVRINGLRCERDGAVFGYTKVYVPVELAKGLRAETIHSVPIYAQVERNSGIEVAGVEQRISAGGADEELVEHLGLEPHEPVLKISRLYYATGGAPVEFAESFHPPSAFEYVIHLRKGF</sequence>
<protein>
    <submittedName>
        <fullName evidence="6">UTRA domain-containing protein</fullName>
    </submittedName>
</protein>
<dbReference type="Gene3D" id="3.40.1410.10">
    <property type="entry name" value="Chorismate lyase-like"/>
    <property type="match status" value="1"/>
</dbReference>
<dbReference type="InterPro" id="IPR000524">
    <property type="entry name" value="Tscrpt_reg_HTH_GntR"/>
</dbReference>
<dbReference type="EMBL" id="CP045121">
    <property type="protein sequence ID" value="QIN78484.1"/>
    <property type="molecule type" value="Genomic_DNA"/>
</dbReference>
<dbReference type="InterPro" id="IPR036388">
    <property type="entry name" value="WH-like_DNA-bd_sf"/>
</dbReference>
<keyword evidence="2" id="KW-0238">DNA-binding</keyword>
<organism evidence="6 7">
    <name type="scientific">Rubrobacter marinus</name>
    <dbReference type="NCBI Taxonomy" id="2653852"/>
    <lineage>
        <taxon>Bacteria</taxon>
        <taxon>Bacillati</taxon>
        <taxon>Actinomycetota</taxon>
        <taxon>Rubrobacteria</taxon>
        <taxon>Rubrobacterales</taxon>
        <taxon>Rubrobacteraceae</taxon>
        <taxon>Rubrobacter</taxon>
    </lineage>
</organism>
<dbReference type="CDD" id="cd07377">
    <property type="entry name" value="WHTH_GntR"/>
    <property type="match status" value="1"/>
</dbReference>
<evidence type="ECO:0000256" key="2">
    <source>
        <dbReference type="ARBA" id="ARBA00023125"/>
    </source>
</evidence>
<dbReference type="GO" id="GO:0045892">
    <property type="term" value="P:negative regulation of DNA-templated transcription"/>
    <property type="evidence" value="ECO:0007669"/>
    <property type="project" value="TreeGrafter"/>
</dbReference>
<keyword evidence="1" id="KW-0805">Transcription regulation</keyword>
<evidence type="ECO:0000313" key="6">
    <source>
        <dbReference type="EMBL" id="QIN78484.1"/>
    </source>
</evidence>